<keyword evidence="6" id="KW-1185">Reference proteome</keyword>
<dbReference type="EMBL" id="FNKO01000002">
    <property type="protein sequence ID" value="SDQ98187.1"/>
    <property type="molecule type" value="Genomic_DNA"/>
</dbReference>
<dbReference type="Pfam" id="PF08541">
    <property type="entry name" value="ACP_syn_III_C"/>
    <property type="match status" value="1"/>
</dbReference>
<dbReference type="Pfam" id="PF08545">
    <property type="entry name" value="ACP_syn_III"/>
    <property type="match status" value="1"/>
</dbReference>
<proteinExistence type="predicted"/>
<name>A0A1H1FB94_9ACTN</name>
<organism evidence="5 6">
    <name type="scientific">Actinopolyspora saharensis</name>
    <dbReference type="NCBI Taxonomy" id="995062"/>
    <lineage>
        <taxon>Bacteria</taxon>
        <taxon>Bacillati</taxon>
        <taxon>Actinomycetota</taxon>
        <taxon>Actinomycetes</taxon>
        <taxon>Actinopolysporales</taxon>
        <taxon>Actinopolysporaceae</taxon>
        <taxon>Actinopolyspora</taxon>
    </lineage>
</organism>
<dbReference type="PANTHER" id="PTHR34069:SF2">
    <property type="entry name" value="BETA-KETOACYL-[ACYL-CARRIER-PROTEIN] SYNTHASE III"/>
    <property type="match status" value="1"/>
</dbReference>
<dbReference type="GO" id="GO:0006633">
    <property type="term" value="P:fatty acid biosynthetic process"/>
    <property type="evidence" value="ECO:0007669"/>
    <property type="project" value="InterPro"/>
</dbReference>
<dbReference type="RefSeq" id="WP_092524752.1">
    <property type="nucleotide sequence ID" value="NZ_FNKO01000002.1"/>
</dbReference>
<keyword evidence="2" id="KW-0012">Acyltransferase</keyword>
<dbReference type="GO" id="GO:0044550">
    <property type="term" value="P:secondary metabolite biosynthetic process"/>
    <property type="evidence" value="ECO:0007669"/>
    <property type="project" value="TreeGrafter"/>
</dbReference>
<dbReference type="InterPro" id="IPR013747">
    <property type="entry name" value="ACP_syn_III_C"/>
</dbReference>
<reference evidence="6" key="1">
    <citation type="submission" date="2016-10" db="EMBL/GenBank/DDBJ databases">
        <authorList>
            <person name="Varghese N."/>
            <person name="Submissions S."/>
        </authorList>
    </citation>
    <scope>NUCLEOTIDE SEQUENCE [LARGE SCALE GENOMIC DNA]</scope>
    <source>
        <strain evidence="6">DSM 45459</strain>
    </source>
</reference>
<dbReference type="OrthoDB" id="6637632at2"/>
<evidence type="ECO:0000259" key="3">
    <source>
        <dbReference type="Pfam" id="PF08541"/>
    </source>
</evidence>
<dbReference type="STRING" id="995062.SAMN04489718_2946"/>
<dbReference type="Proteomes" id="UP000199301">
    <property type="component" value="Unassembled WGS sequence"/>
</dbReference>
<dbReference type="SUPFAM" id="SSF53901">
    <property type="entry name" value="Thiolase-like"/>
    <property type="match status" value="1"/>
</dbReference>
<evidence type="ECO:0000259" key="4">
    <source>
        <dbReference type="Pfam" id="PF08545"/>
    </source>
</evidence>
<dbReference type="InterPro" id="IPR016039">
    <property type="entry name" value="Thiolase-like"/>
</dbReference>
<dbReference type="AlphaFoldDB" id="A0A1H1FB94"/>
<protein>
    <submittedName>
        <fullName evidence="5">3-oxoacyl-[acyl-carrier-protein] synthase-3</fullName>
    </submittedName>
</protein>
<gene>
    <name evidence="5" type="ORF">SAMN04489718_2946</name>
</gene>
<feature type="domain" description="Beta-ketoacyl-[acyl-carrier-protein] synthase III C-terminal" evidence="3">
    <location>
        <begin position="252"/>
        <end position="330"/>
    </location>
</feature>
<sequence length="341" mass="37219">MSQKADLGISSFGFAFGEDRDVAMSAGDYVDNPERVINWGFRTFHRAPDETHAIQLATDASRRALDQSGTVVQDLDLVVLASSDLPEYSYRDEAAALARSLGIERTQTLFLQEGCGAGVHGLYYVAASMNMQPEMSRVLFVAVNRVSEFHRNRMNVVNAVLSDAAAAVVIERGRSSSRWLATEQFTEPENCDLLRVDFGGTVNPLPPEGWSSRTAPGGHEAIRAQFGDDPNTLQRFLQNRYRRLVEVIDHACARAGIGRADLTHLIYLNDSATSINTVAEPLGIPLERTNAALALDHGHMGAADQLVSFGQQLERGELSSGDIVVLCGISTERWSATLLQV</sequence>
<evidence type="ECO:0000313" key="5">
    <source>
        <dbReference type="EMBL" id="SDQ98187.1"/>
    </source>
</evidence>
<dbReference type="GO" id="GO:0004315">
    <property type="term" value="F:3-oxoacyl-[acyl-carrier-protein] synthase activity"/>
    <property type="evidence" value="ECO:0007669"/>
    <property type="project" value="InterPro"/>
</dbReference>
<keyword evidence="1" id="KW-0808">Transferase</keyword>
<dbReference type="InterPro" id="IPR013751">
    <property type="entry name" value="ACP_syn_III_N"/>
</dbReference>
<feature type="domain" description="Beta-ketoacyl-[acyl-carrier-protein] synthase III N-terminal" evidence="4">
    <location>
        <begin position="112"/>
        <end position="185"/>
    </location>
</feature>
<evidence type="ECO:0000256" key="2">
    <source>
        <dbReference type="ARBA" id="ARBA00023315"/>
    </source>
</evidence>
<evidence type="ECO:0000256" key="1">
    <source>
        <dbReference type="ARBA" id="ARBA00022679"/>
    </source>
</evidence>
<dbReference type="PANTHER" id="PTHR34069">
    <property type="entry name" value="3-OXOACYL-[ACYL-CARRIER-PROTEIN] SYNTHASE 3"/>
    <property type="match status" value="1"/>
</dbReference>
<dbReference type="Gene3D" id="3.40.47.10">
    <property type="match status" value="2"/>
</dbReference>
<accession>A0A1H1FB94</accession>
<evidence type="ECO:0000313" key="6">
    <source>
        <dbReference type="Proteomes" id="UP000199301"/>
    </source>
</evidence>